<dbReference type="AlphaFoldDB" id="A2ZL01"/>
<feature type="domain" description="Disease resistance protein winged helix" evidence="4">
    <location>
        <begin position="457"/>
        <end position="531"/>
    </location>
</feature>
<dbReference type="Gene3D" id="3.40.50.300">
    <property type="entry name" value="P-loop containing nucleotide triphosphate hydrolases"/>
    <property type="match status" value="1"/>
</dbReference>
<dbReference type="Gene3D" id="3.80.10.10">
    <property type="entry name" value="Ribonuclease Inhibitor"/>
    <property type="match status" value="2"/>
</dbReference>
<gene>
    <name evidence="6" type="ORF">OsI_38493</name>
</gene>
<dbReference type="OMA" id="YEVQLCF"/>
<evidence type="ECO:0000256" key="2">
    <source>
        <dbReference type="ARBA" id="ARBA00022821"/>
    </source>
</evidence>
<evidence type="ECO:0000256" key="1">
    <source>
        <dbReference type="ARBA" id="ARBA00022614"/>
    </source>
</evidence>
<dbReference type="GO" id="GO:0043531">
    <property type="term" value="F:ADP binding"/>
    <property type="evidence" value="ECO:0007669"/>
    <property type="project" value="InterPro"/>
</dbReference>
<reference evidence="6 7" key="1">
    <citation type="journal article" date="2005" name="PLoS Biol.">
        <title>The genomes of Oryza sativa: a history of duplications.</title>
        <authorList>
            <person name="Yu J."/>
            <person name="Wang J."/>
            <person name="Lin W."/>
            <person name="Li S."/>
            <person name="Li H."/>
            <person name="Zhou J."/>
            <person name="Ni P."/>
            <person name="Dong W."/>
            <person name="Hu S."/>
            <person name="Zeng C."/>
            <person name="Zhang J."/>
            <person name="Zhang Y."/>
            <person name="Li R."/>
            <person name="Xu Z."/>
            <person name="Li S."/>
            <person name="Li X."/>
            <person name="Zheng H."/>
            <person name="Cong L."/>
            <person name="Lin L."/>
            <person name="Yin J."/>
            <person name="Geng J."/>
            <person name="Li G."/>
            <person name="Shi J."/>
            <person name="Liu J."/>
            <person name="Lv H."/>
            <person name="Li J."/>
            <person name="Wang J."/>
            <person name="Deng Y."/>
            <person name="Ran L."/>
            <person name="Shi X."/>
            <person name="Wang X."/>
            <person name="Wu Q."/>
            <person name="Li C."/>
            <person name="Ren X."/>
            <person name="Wang J."/>
            <person name="Wang X."/>
            <person name="Li D."/>
            <person name="Liu D."/>
            <person name="Zhang X."/>
            <person name="Ji Z."/>
            <person name="Zhao W."/>
            <person name="Sun Y."/>
            <person name="Zhang Z."/>
            <person name="Bao J."/>
            <person name="Han Y."/>
            <person name="Dong L."/>
            <person name="Ji J."/>
            <person name="Chen P."/>
            <person name="Wu S."/>
            <person name="Liu J."/>
            <person name="Xiao Y."/>
            <person name="Bu D."/>
            <person name="Tan J."/>
            <person name="Yang L."/>
            <person name="Ye C."/>
            <person name="Zhang J."/>
            <person name="Xu J."/>
            <person name="Zhou Y."/>
            <person name="Yu Y."/>
            <person name="Zhang B."/>
            <person name="Zhuang S."/>
            <person name="Wei H."/>
            <person name="Liu B."/>
            <person name="Lei M."/>
            <person name="Yu H."/>
            <person name="Li Y."/>
            <person name="Xu H."/>
            <person name="Wei S."/>
            <person name="He X."/>
            <person name="Fang L."/>
            <person name="Zhang Z."/>
            <person name="Zhang Y."/>
            <person name="Huang X."/>
            <person name="Su Z."/>
            <person name="Tong W."/>
            <person name="Li J."/>
            <person name="Tong Z."/>
            <person name="Li S."/>
            <person name="Ye J."/>
            <person name="Wang L."/>
            <person name="Fang L."/>
            <person name="Lei T."/>
            <person name="Chen C."/>
            <person name="Chen H."/>
            <person name="Xu Z."/>
            <person name="Li H."/>
            <person name="Huang H."/>
            <person name="Zhang F."/>
            <person name="Xu H."/>
            <person name="Li N."/>
            <person name="Zhao C."/>
            <person name="Li S."/>
            <person name="Dong L."/>
            <person name="Huang Y."/>
            <person name="Li L."/>
            <person name="Xi Y."/>
            <person name="Qi Q."/>
            <person name="Li W."/>
            <person name="Zhang B."/>
            <person name="Hu W."/>
            <person name="Zhang Y."/>
            <person name="Tian X."/>
            <person name="Jiao Y."/>
            <person name="Liang X."/>
            <person name="Jin J."/>
            <person name="Gao L."/>
            <person name="Zheng W."/>
            <person name="Hao B."/>
            <person name="Liu S."/>
            <person name="Wang W."/>
            <person name="Yuan L."/>
            <person name="Cao M."/>
            <person name="McDermott J."/>
            <person name="Samudrala R."/>
            <person name="Wang J."/>
            <person name="Wong G.K."/>
            <person name="Yang H."/>
        </authorList>
    </citation>
    <scope>NUCLEOTIDE SEQUENCE [LARGE SCALE GENOMIC DNA]</scope>
    <source>
        <strain evidence="7">cv. 93-11</strain>
    </source>
</reference>
<dbReference type="InterPro" id="IPR036388">
    <property type="entry name" value="WH-like_DNA-bd_sf"/>
</dbReference>
<dbReference type="STRING" id="39946.A2ZL01"/>
<dbReference type="PANTHER" id="PTHR36766">
    <property type="entry name" value="PLANT BROAD-SPECTRUM MILDEW RESISTANCE PROTEIN RPW8"/>
    <property type="match status" value="1"/>
</dbReference>
<dbReference type="GO" id="GO:0006952">
    <property type="term" value="P:defense response"/>
    <property type="evidence" value="ECO:0007669"/>
    <property type="project" value="UniProtKB-KW"/>
</dbReference>
<keyword evidence="1" id="KW-0433">Leucine-rich repeat</keyword>
<feature type="domain" description="NB-ARC" evidence="3">
    <location>
        <begin position="193"/>
        <end position="346"/>
    </location>
</feature>
<dbReference type="HOGENOM" id="CLU_000837_8_8_1"/>
<dbReference type="PANTHER" id="PTHR36766:SF64">
    <property type="entry name" value="OS12G0206100 PROTEIN"/>
    <property type="match status" value="1"/>
</dbReference>
<evidence type="ECO:0000313" key="6">
    <source>
        <dbReference type="EMBL" id="EAY83285.1"/>
    </source>
</evidence>
<dbReference type="Pfam" id="PF23559">
    <property type="entry name" value="WHD_DRP"/>
    <property type="match status" value="1"/>
</dbReference>
<name>A2ZL01_ORYSI</name>
<accession>A2ZL01</accession>
<dbReference type="Pfam" id="PF25019">
    <property type="entry name" value="LRR_R13L1-DRL21"/>
    <property type="match status" value="1"/>
</dbReference>
<feature type="domain" description="R13L1/DRL21-like LRR repeat region" evidence="5">
    <location>
        <begin position="717"/>
        <end position="836"/>
    </location>
</feature>
<dbReference type="InterPro" id="IPR056789">
    <property type="entry name" value="LRR_R13L1-DRL21"/>
</dbReference>
<sequence>MVEAAAIAFAKSSAIFVGKKVAEAVISYVVNKALDRLPLENEDLKTKLKSKLSKTQAMLYGITLQEIQDNQGLVEWLWQFRDAIQEAEDALDELDFFDLEKVCNRKAESSSSLVPKFMRLQLSVSSNNSNSSRKNLKNALMRLESVFDDAANFRVVTGHGLHTSPQRNEGHIQDTTNRNETTRVLATPVFGRQKEKDEIIEWLGVEAPGRDSKLSVCAIVGGGGMGKTSLAQLVCQDKKVQDHFGDMIIWVHVPKRFEPLVLVARMLESINRNRATASSLDILQLDLTKELVTKRFLLVLDDAWEDGENELWGQFLSPLRNIIAPMGGRILLTTRMGSVADAVKRQMPSNEYKCVVLGGLDHRDIMQILNHHVPPNEDLELRSVAEWIVHNLEGCPFVAKVIGQYLRDNTDHSNWNNFLNKKVCHLDDIAPRVMEMLRLSYEDLTSEVQLCFQYCSIFPSHYKFRMEELTEMWVSSGLILQSTKGNSGQEKIAREHFNILLKKSFFSLIPRELHPDPSTDYYVMHDLIYELSCLVSSEEFSTFKVTKCNTADVSERVRHLYIEGINSEAINVISKSKYLRTLIIANEEWPLKAGLADNLKKAMKGITSLRLLKFDGHGWFDINDAIAELKHLRYICMSATNKSNLNKLFKLFHLEVLKLLKIEGEEQASVSDLCNLANLQKLYLPKTALSRVPHIGRLTNLRELNGLSVKREDGHKISELKDLKNLRKVFVFDVENVSNCSEASSAELSNKNDMELLSLEWSNQHNRINEQILDTLVPYKRIRHLRISGYKGFLPPLWIQRKVLTTIEEQHYKALTSLKVVGCSMLQKLPSEEHFRRISTMESIEILQCQSLSTLGGLGALASLKILKIQQCTHLTATSSGIPVAPAMQSSLVLDTLEIDNHLLLLQNPFRNFCLTRRLVSNGSEMLELPQEWLLQNSSQLEHIEINNANLLRSLPSTMDTLHSLRSLVLCNAPLLETLPAMPPNLWALQISGCCTRLKVGCKTNGSEWEKILPIHKVDIN</sequence>
<evidence type="ECO:0000259" key="5">
    <source>
        <dbReference type="Pfam" id="PF25019"/>
    </source>
</evidence>
<dbReference type="Gene3D" id="1.10.10.10">
    <property type="entry name" value="Winged helix-like DNA-binding domain superfamily/Winged helix DNA-binding domain"/>
    <property type="match status" value="1"/>
</dbReference>
<proteinExistence type="predicted"/>
<dbReference type="Proteomes" id="UP000007015">
    <property type="component" value="Chromosome 12"/>
</dbReference>
<dbReference type="Gramene" id="BGIOSGA036110-TA">
    <property type="protein sequence ID" value="BGIOSGA036110-PA"/>
    <property type="gene ID" value="BGIOSGA036110"/>
</dbReference>
<evidence type="ECO:0000259" key="4">
    <source>
        <dbReference type="Pfam" id="PF23559"/>
    </source>
</evidence>
<dbReference type="Pfam" id="PF00931">
    <property type="entry name" value="NB-ARC"/>
    <property type="match status" value="1"/>
</dbReference>
<dbReference type="InterPro" id="IPR032675">
    <property type="entry name" value="LRR_dom_sf"/>
</dbReference>
<keyword evidence="7" id="KW-1185">Reference proteome</keyword>
<protein>
    <submittedName>
        <fullName evidence="6">Uncharacterized protein</fullName>
    </submittedName>
</protein>
<keyword evidence="2" id="KW-0611">Plant defense</keyword>
<dbReference type="InterPro" id="IPR027417">
    <property type="entry name" value="P-loop_NTPase"/>
</dbReference>
<dbReference type="InterPro" id="IPR002182">
    <property type="entry name" value="NB-ARC"/>
</dbReference>
<evidence type="ECO:0000259" key="3">
    <source>
        <dbReference type="Pfam" id="PF00931"/>
    </source>
</evidence>
<dbReference type="SUPFAM" id="SSF52058">
    <property type="entry name" value="L domain-like"/>
    <property type="match status" value="2"/>
</dbReference>
<dbReference type="InterPro" id="IPR058922">
    <property type="entry name" value="WHD_DRP"/>
</dbReference>
<evidence type="ECO:0000313" key="7">
    <source>
        <dbReference type="Proteomes" id="UP000007015"/>
    </source>
</evidence>
<dbReference type="EMBL" id="CM000137">
    <property type="protein sequence ID" value="EAY83285.1"/>
    <property type="molecule type" value="Genomic_DNA"/>
</dbReference>
<dbReference type="SUPFAM" id="SSF52540">
    <property type="entry name" value="P-loop containing nucleoside triphosphate hydrolases"/>
    <property type="match status" value="1"/>
</dbReference>
<organism evidence="6 7">
    <name type="scientific">Oryza sativa subsp. indica</name>
    <name type="common">Rice</name>
    <dbReference type="NCBI Taxonomy" id="39946"/>
    <lineage>
        <taxon>Eukaryota</taxon>
        <taxon>Viridiplantae</taxon>
        <taxon>Streptophyta</taxon>
        <taxon>Embryophyta</taxon>
        <taxon>Tracheophyta</taxon>
        <taxon>Spermatophyta</taxon>
        <taxon>Magnoliopsida</taxon>
        <taxon>Liliopsida</taxon>
        <taxon>Poales</taxon>
        <taxon>Poaceae</taxon>
        <taxon>BOP clade</taxon>
        <taxon>Oryzoideae</taxon>
        <taxon>Oryzeae</taxon>
        <taxon>Oryzinae</taxon>
        <taxon>Oryza</taxon>
        <taxon>Oryza sativa</taxon>
    </lineage>
</organism>
<dbReference type="PRINTS" id="PR00364">
    <property type="entry name" value="DISEASERSIST"/>
</dbReference>